<protein>
    <submittedName>
        <fullName evidence="2">Uncharacterized protein</fullName>
    </submittedName>
</protein>
<keyword evidence="3" id="KW-1185">Reference proteome</keyword>
<evidence type="ECO:0000313" key="2">
    <source>
        <dbReference type="EMBL" id="KAF7138373.1"/>
    </source>
</evidence>
<gene>
    <name evidence="2" type="ORF">RHSIM_Rhsim07G0080300</name>
</gene>
<dbReference type="EMBL" id="WJXA01000007">
    <property type="protein sequence ID" value="KAF7138373.1"/>
    <property type="molecule type" value="Genomic_DNA"/>
</dbReference>
<proteinExistence type="predicted"/>
<reference evidence="2" key="1">
    <citation type="submission" date="2019-11" db="EMBL/GenBank/DDBJ databases">
        <authorList>
            <person name="Liu Y."/>
            <person name="Hou J."/>
            <person name="Li T.-Q."/>
            <person name="Guan C.-H."/>
            <person name="Wu X."/>
            <person name="Wu H.-Z."/>
            <person name="Ling F."/>
            <person name="Zhang R."/>
            <person name="Shi X.-G."/>
            <person name="Ren J.-P."/>
            <person name="Chen E.-F."/>
            <person name="Sun J.-M."/>
        </authorList>
    </citation>
    <scope>NUCLEOTIDE SEQUENCE</scope>
    <source>
        <strain evidence="2">Adult_tree_wgs_1</strain>
        <tissue evidence="2">Leaves</tissue>
    </source>
</reference>
<accession>A0A834GMA6</accession>
<dbReference type="AlphaFoldDB" id="A0A834GMA6"/>
<name>A0A834GMA6_RHOSS</name>
<evidence type="ECO:0000256" key="1">
    <source>
        <dbReference type="SAM" id="MobiDB-lite"/>
    </source>
</evidence>
<sequence length="230" mass="26394">MMEIWEEEGEQNSEWREDPYDEIGSDPALECIRNFPMYSPPRSLTYGRADQVQSPPLDLFGLQFGYEAYLPPATTTVCNIEASLAYEASLFGLQFEYESYLPPATTIVWSSCQQTANVFCFVQSMWKRTDLEQIENPQMYYKLSLEAIVHCVLLDVHRSSALIKLDCFEFCVDNGSIPVSFATRSQRVYNFWFLYSGCWIGAEMNHTVQFLKVKESNAQCVMLDVNGLPL</sequence>
<dbReference type="Proteomes" id="UP000626092">
    <property type="component" value="Unassembled WGS sequence"/>
</dbReference>
<feature type="compositionally biased region" description="Acidic residues" evidence="1">
    <location>
        <begin position="1"/>
        <end position="11"/>
    </location>
</feature>
<evidence type="ECO:0000313" key="3">
    <source>
        <dbReference type="Proteomes" id="UP000626092"/>
    </source>
</evidence>
<feature type="region of interest" description="Disordered" evidence="1">
    <location>
        <begin position="1"/>
        <end position="20"/>
    </location>
</feature>
<comment type="caution">
    <text evidence="2">The sequence shown here is derived from an EMBL/GenBank/DDBJ whole genome shotgun (WGS) entry which is preliminary data.</text>
</comment>
<organism evidence="2 3">
    <name type="scientific">Rhododendron simsii</name>
    <name type="common">Sims's rhododendron</name>
    <dbReference type="NCBI Taxonomy" id="118357"/>
    <lineage>
        <taxon>Eukaryota</taxon>
        <taxon>Viridiplantae</taxon>
        <taxon>Streptophyta</taxon>
        <taxon>Embryophyta</taxon>
        <taxon>Tracheophyta</taxon>
        <taxon>Spermatophyta</taxon>
        <taxon>Magnoliopsida</taxon>
        <taxon>eudicotyledons</taxon>
        <taxon>Gunneridae</taxon>
        <taxon>Pentapetalae</taxon>
        <taxon>asterids</taxon>
        <taxon>Ericales</taxon>
        <taxon>Ericaceae</taxon>
        <taxon>Ericoideae</taxon>
        <taxon>Rhodoreae</taxon>
        <taxon>Rhododendron</taxon>
    </lineage>
</organism>